<protein>
    <recommendedName>
        <fullName evidence="4">WxL domain-containing protein</fullName>
    </recommendedName>
</protein>
<feature type="chain" id="PRO_5040969497" description="WxL domain-containing protein" evidence="1">
    <location>
        <begin position="30"/>
        <end position="215"/>
    </location>
</feature>
<dbReference type="AlphaFoldDB" id="A0A9X1LT34"/>
<proteinExistence type="predicted"/>
<dbReference type="EMBL" id="JAGTTN010000001">
    <property type="protein sequence ID" value="MCC2031464.1"/>
    <property type="molecule type" value="Genomic_DNA"/>
</dbReference>
<evidence type="ECO:0008006" key="4">
    <source>
        <dbReference type="Google" id="ProtNLM"/>
    </source>
</evidence>
<sequence>MNKRGLIARTAAGALGGMLLIGVAGAAIADELGSDEVDVNVNIEALEPVGALTMSVAQGSTSLTEVASTDPTLRQFDGTLPTVTITDDREETPADQYWYVTGQSSSFTAAGVPDIGAGNIGWVPALLSGDDEQVLPGDEIVTVLDDPTFGTPGTPSANNVGLVGEELLAFAPNLTGELAPGEWTANAQLFLKTPVTVAPGNYSATITLTLWEDAI</sequence>
<evidence type="ECO:0000256" key="1">
    <source>
        <dbReference type="SAM" id="SignalP"/>
    </source>
</evidence>
<name>A0A9X1LT34_9MICO</name>
<evidence type="ECO:0000313" key="3">
    <source>
        <dbReference type="Proteomes" id="UP001139354"/>
    </source>
</evidence>
<keyword evidence="3" id="KW-1185">Reference proteome</keyword>
<keyword evidence="1" id="KW-0732">Signal</keyword>
<accession>A0A9X1LT34</accession>
<feature type="signal peptide" evidence="1">
    <location>
        <begin position="1"/>
        <end position="29"/>
    </location>
</feature>
<reference evidence="2" key="1">
    <citation type="submission" date="2021-04" db="EMBL/GenBank/DDBJ databases">
        <title>Microbacterium tenobrionis sp. nov. and Microbacterium allomyrinae sp. nov., isolated from larvae of Tenobrio molitor and Allomyrina dichotoma, respectively.</title>
        <authorList>
            <person name="Lee S.D."/>
        </authorList>
    </citation>
    <scope>NUCLEOTIDE SEQUENCE</scope>
    <source>
        <strain evidence="2">BWT-G7</strain>
    </source>
</reference>
<gene>
    <name evidence="2" type="ORF">KEC57_04625</name>
</gene>
<dbReference type="Proteomes" id="UP001139354">
    <property type="component" value="Unassembled WGS sequence"/>
</dbReference>
<organism evidence="2 3">
    <name type="scientific">Microbacterium allomyrinae</name>
    <dbReference type="NCBI Taxonomy" id="2830666"/>
    <lineage>
        <taxon>Bacteria</taxon>
        <taxon>Bacillati</taxon>
        <taxon>Actinomycetota</taxon>
        <taxon>Actinomycetes</taxon>
        <taxon>Micrococcales</taxon>
        <taxon>Microbacteriaceae</taxon>
        <taxon>Microbacterium</taxon>
    </lineage>
</organism>
<dbReference type="RefSeq" id="WP_229383344.1">
    <property type="nucleotide sequence ID" value="NZ_JAGTTN010000001.1"/>
</dbReference>
<evidence type="ECO:0000313" key="2">
    <source>
        <dbReference type="EMBL" id="MCC2031464.1"/>
    </source>
</evidence>
<comment type="caution">
    <text evidence="2">The sequence shown here is derived from an EMBL/GenBank/DDBJ whole genome shotgun (WGS) entry which is preliminary data.</text>
</comment>